<evidence type="ECO:0000313" key="3">
    <source>
        <dbReference type="EMBL" id="KAE8968971.1"/>
    </source>
</evidence>
<feature type="signal peptide" evidence="2">
    <location>
        <begin position="1"/>
        <end position="22"/>
    </location>
</feature>
<feature type="compositionally biased region" description="Pro residues" evidence="1">
    <location>
        <begin position="62"/>
        <end position="72"/>
    </location>
</feature>
<protein>
    <recommendedName>
        <fullName evidence="9">RxLR effector protein</fullName>
    </recommendedName>
</protein>
<dbReference type="Proteomes" id="UP000435112">
    <property type="component" value="Unassembled WGS sequence"/>
</dbReference>
<evidence type="ECO:0000313" key="4">
    <source>
        <dbReference type="EMBL" id="KAE8978435.1"/>
    </source>
</evidence>
<evidence type="ECO:0000313" key="7">
    <source>
        <dbReference type="Proteomes" id="UP000434957"/>
    </source>
</evidence>
<reference evidence="6 8" key="1">
    <citation type="submission" date="2018-09" db="EMBL/GenBank/DDBJ databases">
        <title>Genomic investigation of the strawberry pathogen Phytophthora fragariae indicates pathogenicity is determined by transcriptional variation in three key races.</title>
        <authorList>
            <person name="Adams T.M."/>
            <person name="Armitage A.D."/>
            <person name="Sobczyk M.K."/>
            <person name="Bates H.J."/>
            <person name="Dunwell J.M."/>
            <person name="Nellist C.F."/>
            <person name="Harrison R.J."/>
        </authorList>
    </citation>
    <scope>NUCLEOTIDE SEQUENCE [LARGE SCALE GENOMIC DNA]</scope>
    <source>
        <strain evidence="4 6">SCRP249</strain>
        <strain evidence="3 8">SCRP324</strain>
        <strain evidence="5 7">SCRP333</strain>
    </source>
</reference>
<proteinExistence type="predicted"/>
<keyword evidence="2" id="KW-0732">Signal</keyword>
<feature type="region of interest" description="Disordered" evidence="1">
    <location>
        <begin position="51"/>
        <end position="72"/>
    </location>
</feature>
<dbReference type="EMBL" id="QXFV01003254">
    <property type="protein sequence ID" value="KAE8978435.1"/>
    <property type="molecule type" value="Genomic_DNA"/>
</dbReference>
<evidence type="ECO:0000313" key="6">
    <source>
        <dbReference type="Proteomes" id="UP000429607"/>
    </source>
</evidence>
<evidence type="ECO:0000313" key="8">
    <source>
        <dbReference type="Proteomes" id="UP000435112"/>
    </source>
</evidence>
<evidence type="ECO:0000313" key="5">
    <source>
        <dbReference type="EMBL" id="KAE9284796.1"/>
    </source>
</evidence>
<dbReference type="EMBL" id="QXFT01003543">
    <property type="protein sequence ID" value="KAE9284796.1"/>
    <property type="molecule type" value="Genomic_DNA"/>
</dbReference>
<name>A0A6A3ID63_9STRA</name>
<dbReference type="Proteomes" id="UP000429607">
    <property type="component" value="Unassembled WGS sequence"/>
</dbReference>
<evidence type="ECO:0000256" key="2">
    <source>
        <dbReference type="SAM" id="SignalP"/>
    </source>
</evidence>
<gene>
    <name evidence="4" type="ORF">PR001_g24846</name>
    <name evidence="3" type="ORF">PR002_g27576</name>
    <name evidence="5" type="ORF">PR003_g26762</name>
</gene>
<dbReference type="Proteomes" id="UP000434957">
    <property type="component" value="Unassembled WGS sequence"/>
</dbReference>
<dbReference type="AlphaFoldDB" id="A0A6A3ID63"/>
<evidence type="ECO:0000256" key="1">
    <source>
        <dbReference type="SAM" id="MobiDB-lite"/>
    </source>
</evidence>
<organism evidence="4 6">
    <name type="scientific">Phytophthora rubi</name>
    <dbReference type="NCBI Taxonomy" id="129364"/>
    <lineage>
        <taxon>Eukaryota</taxon>
        <taxon>Sar</taxon>
        <taxon>Stramenopiles</taxon>
        <taxon>Oomycota</taxon>
        <taxon>Peronosporomycetes</taxon>
        <taxon>Peronosporales</taxon>
        <taxon>Peronosporaceae</taxon>
        <taxon>Phytophthora</taxon>
    </lineage>
</organism>
<keyword evidence="7" id="KW-1185">Reference proteome</keyword>
<comment type="caution">
    <text evidence="4">The sequence shown here is derived from an EMBL/GenBank/DDBJ whole genome shotgun (WGS) entry which is preliminary data.</text>
</comment>
<sequence>MPRASSILVGVQIAAICTASAAFGVSPHRCFCRSSSLLVLTRSSCLPRCSSTQNGLIRSPASWPPAPGRALG</sequence>
<accession>A0A6A3ID63</accession>
<dbReference type="EMBL" id="QXFU01004401">
    <property type="protein sequence ID" value="KAE8968971.1"/>
    <property type="molecule type" value="Genomic_DNA"/>
</dbReference>
<feature type="chain" id="PRO_5036164462" description="RxLR effector protein" evidence="2">
    <location>
        <begin position="23"/>
        <end position="72"/>
    </location>
</feature>
<evidence type="ECO:0008006" key="9">
    <source>
        <dbReference type="Google" id="ProtNLM"/>
    </source>
</evidence>